<dbReference type="SUPFAM" id="SSF48452">
    <property type="entry name" value="TPR-like"/>
    <property type="match status" value="1"/>
</dbReference>
<dbReference type="InterPro" id="IPR011990">
    <property type="entry name" value="TPR-like_helical_dom_sf"/>
</dbReference>
<organism evidence="1 2">
    <name type="scientific">Rhinopithecimicrobium faecis</name>
    <dbReference type="NCBI Taxonomy" id="2820698"/>
    <lineage>
        <taxon>Bacteria</taxon>
        <taxon>Pseudomonadati</taxon>
        <taxon>Bacteroidota</taxon>
        <taxon>Sphingobacteriia</taxon>
        <taxon>Sphingobacteriales</taxon>
        <taxon>Sphingobacteriaceae</taxon>
        <taxon>Rhinopithecimicrobium</taxon>
    </lineage>
</organism>
<dbReference type="AlphaFoldDB" id="A0A8T4HGH5"/>
<accession>A0A8T4HGH5</accession>
<protein>
    <submittedName>
        <fullName evidence="1">SusD/RagB family nutrient-binding outer membrane lipoprotein</fullName>
    </submittedName>
</protein>
<dbReference type="EMBL" id="JAGKSB010000009">
    <property type="protein sequence ID" value="MBP3943751.1"/>
    <property type="molecule type" value="Genomic_DNA"/>
</dbReference>
<dbReference type="Proteomes" id="UP000679691">
    <property type="component" value="Unassembled WGS sequence"/>
</dbReference>
<dbReference type="Pfam" id="PF12741">
    <property type="entry name" value="SusD-like"/>
    <property type="match status" value="1"/>
</dbReference>
<name>A0A8T4HGH5_9SPHI</name>
<evidence type="ECO:0000313" key="2">
    <source>
        <dbReference type="Proteomes" id="UP000679691"/>
    </source>
</evidence>
<gene>
    <name evidence="1" type="ORF">J5U18_09270</name>
</gene>
<dbReference type="Gene3D" id="1.25.40.390">
    <property type="match status" value="1"/>
</dbReference>
<dbReference type="InterPro" id="IPR024302">
    <property type="entry name" value="SusD-like"/>
</dbReference>
<evidence type="ECO:0000313" key="1">
    <source>
        <dbReference type="EMBL" id="MBP3943751.1"/>
    </source>
</evidence>
<proteinExistence type="predicted"/>
<keyword evidence="1" id="KW-0449">Lipoprotein</keyword>
<comment type="caution">
    <text evidence="1">The sequence shown here is derived from an EMBL/GenBank/DDBJ whole genome shotgun (WGS) entry which is preliminary data.</text>
</comment>
<reference evidence="1" key="1">
    <citation type="submission" date="2021-03" db="EMBL/GenBank/DDBJ databases">
        <authorList>
            <person name="Lu T."/>
            <person name="Wang Q."/>
            <person name="Han X."/>
        </authorList>
    </citation>
    <scope>NUCLEOTIDE SEQUENCE</scope>
    <source>
        <strain evidence="1">WQ 2009</strain>
    </source>
</reference>
<dbReference type="PROSITE" id="PS51257">
    <property type="entry name" value="PROKAR_LIPOPROTEIN"/>
    <property type="match status" value="1"/>
</dbReference>
<dbReference type="RefSeq" id="WP_353547253.1">
    <property type="nucleotide sequence ID" value="NZ_JAGKSB010000009.1"/>
</dbReference>
<sequence>MEINVIKYISGLMVFGAVNMFLGCTKNFEDYNTNPASLTDEQSLRLVPTAIGPIQLGLLSSFQVTQNLSGDAYAGYMMSPTNFAGGINNLNYALVDGWNGRPFSEQYNFIMAPVKKIADAGARINSPDVWGVALLLQVYAMHKVTDKFGPIPYTKTGTSFRSIPYDDQKTVYQSFFNQIDTAVNNMRTYLTGNAPIKNRIGTSDLIYGGDLNKWIKFGNSLRLRLAMRVSKVDPVLAKTQGEVALSAAEGLLSANNDNAWLTSGKQNDYWLVTYLYNRDNMINASFGSFLDGYKDPRASKMALPATQAGISGKYAGIRLGVDVLKGDYKTFSAYNYEESFKQFSPHMIMNASEIWFLKAEAALRNWSGAGDAKTNYEKGIQTSMEQWGASIGGYLNDATAKQSDYVDPINTANNIAAVSSVTIKWEEGASKEKNLERLITQKWLALFPDGQEAWSEYRRTGYPKLFPVARNFSNGAIDTQVQIRRLPFAESEKLSNPEGIKTGLSALGGPDNGGTRLWWDKAGPNF</sequence>
<keyword evidence="2" id="KW-1185">Reference proteome</keyword>